<reference evidence="2 3" key="1">
    <citation type="submission" date="2016-10" db="EMBL/GenBank/DDBJ databases">
        <title>Proteomics and genomics reveal pathogen-plant mechanisms compatible with a hemibiotrophic lifestyle of Diplodia corticola.</title>
        <authorList>
            <person name="Fernandes I."/>
            <person name="De Jonge R."/>
            <person name="Van De Peer Y."/>
            <person name="Devreese B."/>
            <person name="Alves A."/>
            <person name="Esteves A.C."/>
        </authorList>
    </citation>
    <scope>NUCLEOTIDE SEQUENCE [LARGE SCALE GENOMIC DNA]</scope>
    <source>
        <strain evidence="2 3">CBS 112549</strain>
    </source>
</reference>
<dbReference type="STRING" id="236234.A0A1J9S8V9"/>
<keyword evidence="3" id="KW-1185">Reference proteome</keyword>
<gene>
    <name evidence="2" type="ORF">BKCO1_1200073</name>
</gene>
<sequence length="409" mass="46540">MENIDLERLFEEAVENKPELAGVFELSQGATPNINNPIHPLFRRTNFPSLSLREYAGMELALRLASLFITADPMLEWFVNAAYGFETVHPTRANEKILEQVTVEYTNGHYDTVSDALVSLADFVEFDFDVFPGFVSCGRSQLYESNTPRVRHAHSWYQQANRKRRRVQTKLHADFKTHARHAAAVTAVSCQGSANPPCDMNAWLRYSFFLAVTATHEMCHAFGLLKRNNADEPFFGADAPTSDWGTAWEMWALGGEINPWHPSRMAPTVTLLAADWVDRRRQGRYGGLASSVVPMDWVARWFRRRFWTEMQAGNDLRTLPICDVHVWQQANRRGCLTNGKVSLHYISELSDQAMHRSRGTKRKESERYDLVPACGDADTAPDGNSSSKKRYRTWDGEFVSPKAAMIDNR</sequence>
<organism evidence="2 3">
    <name type="scientific">Diplodia corticola</name>
    <dbReference type="NCBI Taxonomy" id="236234"/>
    <lineage>
        <taxon>Eukaryota</taxon>
        <taxon>Fungi</taxon>
        <taxon>Dikarya</taxon>
        <taxon>Ascomycota</taxon>
        <taxon>Pezizomycotina</taxon>
        <taxon>Dothideomycetes</taxon>
        <taxon>Dothideomycetes incertae sedis</taxon>
        <taxon>Botryosphaeriales</taxon>
        <taxon>Botryosphaeriaceae</taxon>
        <taxon>Diplodia</taxon>
    </lineage>
</organism>
<dbReference type="GeneID" id="31011007"/>
<evidence type="ECO:0000256" key="1">
    <source>
        <dbReference type="SAM" id="MobiDB-lite"/>
    </source>
</evidence>
<dbReference type="AlphaFoldDB" id="A0A1J9S8V9"/>
<dbReference type="EMBL" id="MNUE01000012">
    <property type="protein sequence ID" value="OJD36348.1"/>
    <property type="molecule type" value="Genomic_DNA"/>
</dbReference>
<protein>
    <submittedName>
        <fullName evidence="2">Uncharacterized protein</fullName>
    </submittedName>
</protein>
<name>A0A1J9S8V9_9PEZI</name>
<evidence type="ECO:0000313" key="3">
    <source>
        <dbReference type="Proteomes" id="UP000183809"/>
    </source>
</evidence>
<comment type="caution">
    <text evidence="2">The sequence shown here is derived from an EMBL/GenBank/DDBJ whole genome shotgun (WGS) entry which is preliminary data.</text>
</comment>
<evidence type="ECO:0000313" key="2">
    <source>
        <dbReference type="EMBL" id="OJD36348.1"/>
    </source>
</evidence>
<feature type="region of interest" description="Disordered" evidence="1">
    <location>
        <begin position="354"/>
        <end position="390"/>
    </location>
</feature>
<accession>A0A1J9S8V9</accession>
<proteinExistence type="predicted"/>
<dbReference type="RefSeq" id="XP_020132608.1">
    <property type="nucleotide sequence ID" value="XM_020270748.1"/>
</dbReference>
<dbReference type="OrthoDB" id="10254945at2759"/>
<dbReference type="Proteomes" id="UP000183809">
    <property type="component" value="Unassembled WGS sequence"/>
</dbReference>